<feature type="transmembrane region" description="Helical" evidence="6">
    <location>
        <begin position="168"/>
        <end position="186"/>
    </location>
</feature>
<dbReference type="SUPFAM" id="SSF55008">
    <property type="entry name" value="HMA, heavy metal-associated domain"/>
    <property type="match status" value="1"/>
</dbReference>
<comment type="subcellular location">
    <subcellularLocation>
        <location evidence="1">Membrane</location>
        <topology evidence="1">Multi-pass membrane protein</topology>
    </subcellularLocation>
</comment>
<keyword evidence="3" id="KW-0479">Metal-binding</keyword>
<dbReference type="CDD" id="cd00371">
    <property type="entry name" value="HMA"/>
    <property type="match status" value="1"/>
</dbReference>
<feature type="domain" description="HMA" evidence="7">
    <location>
        <begin position="9"/>
        <end position="77"/>
    </location>
</feature>
<evidence type="ECO:0000313" key="8">
    <source>
        <dbReference type="EMBL" id="PWK69958.1"/>
    </source>
</evidence>
<dbReference type="Proteomes" id="UP000245678">
    <property type="component" value="Unassembled WGS sequence"/>
</dbReference>
<keyword evidence="2 6" id="KW-0812">Transmembrane</keyword>
<reference evidence="8 9" key="1">
    <citation type="submission" date="2018-05" db="EMBL/GenBank/DDBJ databases">
        <title>Genomic Encyclopedia of Archaeal and Bacterial Type Strains, Phase II (KMG-II): from individual species to whole genera.</title>
        <authorList>
            <person name="Goeker M."/>
        </authorList>
    </citation>
    <scope>NUCLEOTIDE SEQUENCE [LARGE SCALE GENOMIC DNA]</scope>
    <source>
        <strain evidence="8 9">DSM 19975</strain>
    </source>
</reference>
<dbReference type="PROSITE" id="PS01047">
    <property type="entry name" value="HMA_1"/>
    <property type="match status" value="1"/>
</dbReference>
<dbReference type="InterPro" id="IPR006121">
    <property type="entry name" value="HMA_dom"/>
</dbReference>
<evidence type="ECO:0000313" key="9">
    <source>
        <dbReference type="Proteomes" id="UP000245678"/>
    </source>
</evidence>
<dbReference type="GO" id="GO:0046872">
    <property type="term" value="F:metal ion binding"/>
    <property type="evidence" value="ECO:0007669"/>
    <property type="project" value="UniProtKB-KW"/>
</dbReference>
<dbReference type="GO" id="GO:0016020">
    <property type="term" value="C:membrane"/>
    <property type="evidence" value="ECO:0007669"/>
    <property type="project" value="UniProtKB-SubCell"/>
</dbReference>
<evidence type="ECO:0000256" key="6">
    <source>
        <dbReference type="SAM" id="Phobius"/>
    </source>
</evidence>
<dbReference type="Pfam" id="PF00403">
    <property type="entry name" value="HMA"/>
    <property type="match status" value="1"/>
</dbReference>
<evidence type="ECO:0000256" key="5">
    <source>
        <dbReference type="ARBA" id="ARBA00023136"/>
    </source>
</evidence>
<gene>
    <name evidence="8" type="ORF">LX99_04611</name>
</gene>
<keyword evidence="5 6" id="KW-0472">Membrane</keyword>
<dbReference type="InterPro" id="IPR036163">
    <property type="entry name" value="HMA_dom_sf"/>
</dbReference>
<comment type="caution">
    <text evidence="8">The sequence shown here is derived from an EMBL/GenBank/DDBJ whole genome shotgun (WGS) entry which is preliminary data.</text>
</comment>
<keyword evidence="4 6" id="KW-1133">Transmembrane helix</keyword>
<dbReference type="Gene3D" id="3.30.70.100">
    <property type="match status" value="1"/>
</dbReference>
<protein>
    <submittedName>
        <fullName evidence="8">Copper chaperone CopZ</fullName>
    </submittedName>
</protein>
<dbReference type="InterPro" id="IPR009908">
    <property type="entry name" value="Methylamine_util_MauE"/>
</dbReference>
<name>A0A316GYN4_9SPHI</name>
<organism evidence="8 9">
    <name type="scientific">Mucilaginibacter oryzae</name>
    <dbReference type="NCBI Taxonomy" id="468058"/>
    <lineage>
        <taxon>Bacteria</taxon>
        <taxon>Pseudomonadati</taxon>
        <taxon>Bacteroidota</taxon>
        <taxon>Sphingobacteriia</taxon>
        <taxon>Sphingobacteriales</taxon>
        <taxon>Sphingobacteriaceae</taxon>
        <taxon>Mucilaginibacter</taxon>
    </lineage>
</organism>
<dbReference type="PROSITE" id="PS50846">
    <property type="entry name" value="HMA_2"/>
    <property type="match status" value="1"/>
</dbReference>
<dbReference type="AlphaFoldDB" id="A0A316GYN4"/>
<dbReference type="InterPro" id="IPR017969">
    <property type="entry name" value="Heavy-metal-associated_CS"/>
</dbReference>
<dbReference type="EMBL" id="QGHA01000015">
    <property type="protein sequence ID" value="PWK69958.1"/>
    <property type="molecule type" value="Genomic_DNA"/>
</dbReference>
<proteinExistence type="predicted"/>
<dbReference type="Pfam" id="PF07291">
    <property type="entry name" value="MauE"/>
    <property type="match status" value="1"/>
</dbReference>
<evidence type="ECO:0000256" key="3">
    <source>
        <dbReference type="ARBA" id="ARBA00022723"/>
    </source>
</evidence>
<feature type="transmembrane region" description="Helical" evidence="6">
    <location>
        <begin position="225"/>
        <end position="252"/>
    </location>
</feature>
<evidence type="ECO:0000256" key="1">
    <source>
        <dbReference type="ARBA" id="ARBA00004141"/>
    </source>
</evidence>
<evidence type="ECO:0000256" key="2">
    <source>
        <dbReference type="ARBA" id="ARBA00022692"/>
    </source>
</evidence>
<feature type="transmembrane region" description="Helical" evidence="6">
    <location>
        <begin position="128"/>
        <end position="147"/>
    </location>
</feature>
<sequence length="253" mass="28063">MSTNNKITMTHTYNITGMTCTGCLAKVQDLLQQVANVEKVEISLAEGTADISMKKHVATADLQQALAAYPKYQLSEAENHHHQMSAGLTTDEENRTWVQTYKPILLIFGYLLAASLIAGYQSSFTIMTMMRIFMSGFFLMFSFFKLLDIRGFADSYSMYDIVAKRWKGWGFVYVFVELGLGISFALDLAPVIVNAIMVAVMSISLIGVLQSVFNKQHIRCACLGAVFNLPMSTVTIIEDGLMILMGVVMLGLM</sequence>
<evidence type="ECO:0000256" key="4">
    <source>
        <dbReference type="ARBA" id="ARBA00022989"/>
    </source>
</evidence>
<evidence type="ECO:0000259" key="7">
    <source>
        <dbReference type="PROSITE" id="PS50846"/>
    </source>
</evidence>
<feature type="transmembrane region" description="Helical" evidence="6">
    <location>
        <begin position="104"/>
        <end position="122"/>
    </location>
</feature>
<feature type="transmembrane region" description="Helical" evidence="6">
    <location>
        <begin position="192"/>
        <end position="213"/>
    </location>
</feature>
<keyword evidence="9" id="KW-1185">Reference proteome</keyword>
<dbReference type="GO" id="GO:0030416">
    <property type="term" value="P:methylamine metabolic process"/>
    <property type="evidence" value="ECO:0007669"/>
    <property type="project" value="InterPro"/>
</dbReference>
<accession>A0A316GYN4</accession>